<feature type="compositionally biased region" description="Low complexity" evidence="7">
    <location>
        <begin position="812"/>
        <end position="825"/>
    </location>
</feature>
<proteinExistence type="inferred from homology"/>
<evidence type="ECO:0000256" key="4">
    <source>
        <dbReference type="ARBA" id="ARBA00023187"/>
    </source>
</evidence>
<evidence type="ECO:0000256" key="3">
    <source>
        <dbReference type="ARBA" id="ARBA00022664"/>
    </source>
</evidence>
<keyword evidence="9" id="KW-1185">Reference proteome</keyword>
<feature type="region of interest" description="Disordered" evidence="7">
    <location>
        <begin position="1"/>
        <end position="114"/>
    </location>
</feature>
<evidence type="ECO:0000256" key="6">
    <source>
        <dbReference type="SAM" id="Coils"/>
    </source>
</evidence>
<feature type="compositionally biased region" description="Basic residues" evidence="7">
    <location>
        <begin position="385"/>
        <end position="394"/>
    </location>
</feature>
<keyword evidence="4" id="KW-0508">mRNA splicing</keyword>
<evidence type="ECO:0008006" key="10">
    <source>
        <dbReference type="Google" id="ProtNLM"/>
    </source>
</evidence>
<sequence length="839" mass="96046">MGGRDYRKKRKQGLDEDTSFEGQSRRETRERREREREEREFSRSRSPSPQGKAKRSRRDSLSNAGGEGNDGGGNAESASIEETNKMRAQLGLAPLELDDRPKIKESESGDPNEKVIVEDGFEFRHKPADNLTAAKQEFKIKEKLEASKAARKIQSKVLASKGLADSDSEDESAAAWTAKMRKLEEEKKKAQERAFDELDAEVDEAARLEEERRKIARAKARAAAKAKTQAEDALLGGLIVGHSKEDFLDGRDTILVLQDKGVLDEDDEEVLINPNLVENEMHKKNVELKKRKDRYRPYEHGVDEFGNTTNQLLAKYDEELEGQNKRTFRLDDKGELDVEKEAEKARMRRNLEMASRNLQSLEQEKFTVASEFYTEEEMIAFRKPKKKDGKKFRKRGGDKVLRADDLVPQAADEDDLGSRESRQKRLAARRQMRNQSEEMDVQEPVKPEPEDETEEGELPEDDSAAKMQSYAQSLKKEKEEEDEESEDDFGGVDIAGVIVDDDAEDELQAMLEKTRRLKQQKVKKEVEEDSESEDEEMDTNGGHKGIVIDSTSEYCRNLGGITTYGLAGNRTDVDTIDFDDFKTKEEPIEEGEEEEAGKGFERRPQTPSDDEEEIPHPNDRRGEWVETTAEAQVVAREDLERRTRYREDRRVKKEESSDEDEYENALGAEQDVSRGLAGMLQVARQRGYLDDSKNRKSKSVSLKHLENKRFSQVETSRYDIDEKYTKKLERMGTTGSGPIRTFQEKEGYNPEVKISYTDSHGREMDQKQAFRELSWKFHGKGPGLKQKEKRMAKSAKKELMKKMNSSDTPLGTLSKQLQKQEQEQTPFIFLTGGQQLKKD</sequence>
<feature type="compositionally biased region" description="Acidic residues" evidence="7">
    <location>
        <begin position="527"/>
        <end position="538"/>
    </location>
</feature>
<dbReference type="Proteomes" id="UP000298663">
    <property type="component" value="Unassembled WGS sequence"/>
</dbReference>
<feature type="region of interest" description="Disordered" evidence="7">
    <location>
        <begin position="577"/>
        <end position="670"/>
    </location>
</feature>
<feature type="compositionally biased region" description="Basic and acidic residues" evidence="7">
    <location>
        <begin position="395"/>
        <end position="405"/>
    </location>
</feature>
<comment type="caution">
    <text evidence="8">The sequence shown here is derived from an EMBL/GenBank/DDBJ whole genome shotgun (WGS) entry which is preliminary data.</text>
</comment>
<dbReference type="AlphaFoldDB" id="A0A4U5P0S7"/>
<evidence type="ECO:0000313" key="8">
    <source>
        <dbReference type="EMBL" id="TKR89556.1"/>
    </source>
</evidence>
<dbReference type="OrthoDB" id="5583at2759"/>
<feature type="compositionally biased region" description="Basic residues" evidence="7">
    <location>
        <begin position="1"/>
        <end position="11"/>
    </location>
</feature>
<dbReference type="PANTHER" id="PTHR14152">
    <property type="entry name" value="SQUAMOUS CELL CARCINOMA ANTIGEN RECOGNISED BY CYTOTOXIC T LYMPHOCYTES"/>
    <property type="match status" value="1"/>
</dbReference>
<keyword evidence="3" id="KW-0507">mRNA processing</keyword>
<feature type="compositionally biased region" description="Basic and acidic residues" evidence="7">
    <location>
        <begin position="97"/>
        <end position="114"/>
    </location>
</feature>
<comment type="similarity">
    <text evidence="2">Belongs to the SNU66/SART1 family.</text>
</comment>
<dbReference type="InterPro" id="IPR005011">
    <property type="entry name" value="SNU66/SART1"/>
</dbReference>
<comment type="subcellular location">
    <subcellularLocation>
        <location evidence="1">Nucleus</location>
    </subcellularLocation>
</comment>
<dbReference type="GO" id="GO:0046540">
    <property type="term" value="C:U4/U6 x U5 tri-snRNP complex"/>
    <property type="evidence" value="ECO:0007669"/>
    <property type="project" value="InterPro"/>
</dbReference>
<feature type="compositionally biased region" description="Basic and acidic residues" evidence="7">
    <location>
        <begin position="635"/>
        <end position="655"/>
    </location>
</feature>
<evidence type="ECO:0000256" key="2">
    <source>
        <dbReference type="ARBA" id="ARBA00006076"/>
    </source>
</evidence>
<organism evidence="8 9">
    <name type="scientific">Steinernema carpocapsae</name>
    <name type="common">Entomopathogenic nematode</name>
    <dbReference type="NCBI Taxonomy" id="34508"/>
    <lineage>
        <taxon>Eukaryota</taxon>
        <taxon>Metazoa</taxon>
        <taxon>Ecdysozoa</taxon>
        <taxon>Nematoda</taxon>
        <taxon>Chromadorea</taxon>
        <taxon>Rhabditida</taxon>
        <taxon>Tylenchina</taxon>
        <taxon>Panagrolaimomorpha</taxon>
        <taxon>Strongyloidoidea</taxon>
        <taxon>Steinernematidae</taxon>
        <taxon>Steinernema</taxon>
    </lineage>
</organism>
<feature type="compositionally biased region" description="Basic and acidic residues" evidence="7">
    <location>
        <begin position="23"/>
        <end position="43"/>
    </location>
</feature>
<dbReference type="EMBL" id="AZBU02000003">
    <property type="protein sequence ID" value="TKR89556.1"/>
    <property type="molecule type" value="Genomic_DNA"/>
</dbReference>
<dbReference type="PANTHER" id="PTHR14152:SF5">
    <property type="entry name" value="U4_U6.U5 TRI-SNRNP-ASSOCIATED PROTEIN 1"/>
    <property type="match status" value="1"/>
</dbReference>
<accession>A0A4U5P0S7</accession>
<feature type="region of interest" description="Disordered" evidence="7">
    <location>
        <begin position="799"/>
        <end position="839"/>
    </location>
</feature>
<keyword evidence="5" id="KW-0539">Nucleus</keyword>
<protein>
    <recommendedName>
        <fullName evidence="10">U4/U6.U5 tri-snRNP-associated protein 1</fullName>
    </recommendedName>
</protein>
<dbReference type="InterPro" id="IPR045347">
    <property type="entry name" value="HIND"/>
</dbReference>
<reference evidence="8 9" key="2">
    <citation type="journal article" date="2019" name="G3 (Bethesda)">
        <title>Hybrid Assembly of the Genome of the Entomopathogenic Nematode Steinernema carpocapsae Identifies the X-Chromosome.</title>
        <authorList>
            <person name="Serra L."/>
            <person name="Macchietto M."/>
            <person name="Macias-Munoz A."/>
            <person name="McGill C.J."/>
            <person name="Rodriguez I.M."/>
            <person name="Rodriguez B."/>
            <person name="Murad R."/>
            <person name="Mortazavi A."/>
        </authorList>
    </citation>
    <scope>NUCLEOTIDE SEQUENCE [LARGE SCALE GENOMIC DNA]</scope>
    <source>
        <strain evidence="8 9">ALL</strain>
    </source>
</reference>
<dbReference type="STRING" id="34508.A0A4U5P0S7"/>
<feature type="compositionally biased region" description="Gly residues" evidence="7">
    <location>
        <begin position="65"/>
        <end position="74"/>
    </location>
</feature>
<keyword evidence="6" id="KW-0175">Coiled coil</keyword>
<feature type="compositionally biased region" description="Acidic residues" evidence="7">
    <location>
        <begin position="449"/>
        <end position="462"/>
    </location>
</feature>
<evidence type="ECO:0000256" key="7">
    <source>
        <dbReference type="SAM" id="MobiDB-lite"/>
    </source>
</evidence>
<dbReference type="Pfam" id="PF03343">
    <property type="entry name" value="SART-1"/>
    <property type="match status" value="1"/>
</dbReference>
<evidence type="ECO:0000313" key="9">
    <source>
        <dbReference type="Proteomes" id="UP000298663"/>
    </source>
</evidence>
<name>A0A4U5P0S7_STECR</name>
<feature type="compositionally biased region" description="Basic and acidic residues" evidence="7">
    <location>
        <begin position="614"/>
        <end position="624"/>
    </location>
</feature>
<feature type="coiled-coil region" evidence="6">
    <location>
        <begin position="173"/>
        <end position="228"/>
    </location>
</feature>
<gene>
    <name evidence="8" type="ORF">L596_013639</name>
</gene>
<reference evidence="8 9" key="1">
    <citation type="journal article" date="2015" name="Genome Biol.">
        <title>Comparative genomics of Steinernema reveals deeply conserved gene regulatory networks.</title>
        <authorList>
            <person name="Dillman A.R."/>
            <person name="Macchietto M."/>
            <person name="Porter C.F."/>
            <person name="Rogers A."/>
            <person name="Williams B."/>
            <person name="Antoshechkin I."/>
            <person name="Lee M.M."/>
            <person name="Goodwin Z."/>
            <person name="Lu X."/>
            <person name="Lewis E.E."/>
            <person name="Goodrich-Blair H."/>
            <person name="Stock S.P."/>
            <person name="Adams B.J."/>
            <person name="Sternberg P.W."/>
            <person name="Mortazavi A."/>
        </authorList>
    </citation>
    <scope>NUCLEOTIDE SEQUENCE [LARGE SCALE GENOMIC DNA]</scope>
    <source>
        <strain evidence="8 9">ALL</strain>
    </source>
</reference>
<evidence type="ECO:0000256" key="5">
    <source>
        <dbReference type="ARBA" id="ARBA00023242"/>
    </source>
</evidence>
<feature type="compositionally biased region" description="Acidic residues" evidence="7">
    <location>
        <begin position="479"/>
        <end position="490"/>
    </location>
</feature>
<evidence type="ECO:0000256" key="1">
    <source>
        <dbReference type="ARBA" id="ARBA00004123"/>
    </source>
</evidence>
<dbReference type="Pfam" id="PF19252">
    <property type="entry name" value="HIND"/>
    <property type="match status" value="1"/>
</dbReference>
<dbReference type="GO" id="GO:0000481">
    <property type="term" value="P:maturation of 5S rRNA"/>
    <property type="evidence" value="ECO:0007669"/>
    <property type="project" value="TreeGrafter"/>
</dbReference>
<feature type="region of interest" description="Disordered" evidence="7">
    <location>
        <begin position="511"/>
        <end position="546"/>
    </location>
</feature>
<dbReference type="GO" id="GO:0045292">
    <property type="term" value="P:mRNA cis splicing, via spliceosome"/>
    <property type="evidence" value="ECO:0007669"/>
    <property type="project" value="TreeGrafter"/>
</dbReference>
<feature type="region of interest" description="Disordered" evidence="7">
    <location>
        <begin position="385"/>
        <end position="493"/>
    </location>
</feature>